<proteinExistence type="predicted"/>
<gene>
    <name evidence="1" type="ORF">OUZ56_007859</name>
</gene>
<dbReference type="EMBL" id="JAOYFB010000037">
    <property type="protein sequence ID" value="KAK4022390.1"/>
    <property type="molecule type" value="Genomic_DNA"/>
</dbReference>
<evidence type="ECO:0000313" key="1">
    <source>
        <dbReference type="EMBL" id="KAK4022390.1"/>
    </source>
</evidence>
<protein>
    <submittedName>
        <fullName evidence="1">Uncharacterized protein</fullName>
    </submittedName>
</protein>
<dbReference type="Proteomes" id="UP001234178">
    <property type="component" value="Unassembled WGS sequence"/>
</dbReference>
<reference evidence="1 2" key="1">
    <citation type="journal article" date="2023" name="Nucleic Acids Res.">
        <title>The hologenome of Daphnia magna reveals possible DNA methylation and microbiome-mediated evolution of the host genome.</title>
        <authorList>
            <person name="Chaturvedi A."/>
            <person name="Li X."/>
            <person name="Dhandapani V."/>
            <person name="Marshall H."/>
            <person name="Kissane S."/>
            <person name="Cuenca-Cambronero M."/>
            <person name="Asole G."/>
            <person name="Calvet F."/>
            <person name="Ruiz-Romero M."/>
            <person name="Marangio P."/>
            <person name="Guigo R."/>
            <person name="Rago D."/>
            <person name="Mirbahai L."/>
            <person name="Eastwood N."/>
            <person name="Colbourne J.K."/>
            <person name="Zhou J."/>
            <person name="Mallon E."/>
            <person name="Orsini L."/>
        </authorList>
    </citation>
    <scope>NUCLEOTIDE SEQUENCE [LARGE SCALE GENOMIC DNA]</scope>
    <source>
        <strain evidence="1">LRV0_1</strain>
    </source>
</reference>
<organism evidence="1 2">
    <name type="scientific">Daphnia magna</name>
    <dbReference type="NCBI Taxonomy" id="35525"/>
    <lineage>
        <taxon>Eukaryota</taxon>
        <taxon>Metazoa</taxon>
        <taxon>Ecdysozoa</taxon>
        <taxon>Arthropoda</taxon>
        <taxon>Crustacea</taxon>
        <taxon>Branchiopoda</taxon>
        <taxon>Diplostraca</taxon>
        <taxon>Cladocera</taxon>
        <taxon>Anomopoda</taxon>
        <taxon>Daphniidae</taxon>
        <taxon>Daphnia</taxon>
    </lineage>
</organism>
<evidence type="ECO:0000313" key="2">
    <source>
        <dbReference type="Proteomes" id="UP001234178"/>
    </source>
</evidence>
<accession>A0ABR0ABI9</accession>
<name>A0ABR0ABI9_9CRUS</name>
<sequence length="121" mass="13801">MTSSNVMEKSVLGIVRQRHILRVLMLMTCCQINAFYRNNLDGQLTKQWTKTFDHEAALNLHLRLSFYDITMGGRKAKKKDEKSAEKTPFNSLRMVSLSECPRTDQRRLSVPVLLTPGNSSG</sequence>
<keyword evidence="2" id="KW-1185">Reference proteome</keyword>
<comment type="caution">
    <text evidence="1">The sequence shown here is derived from an EMBL/GenBank/DDBJ whole genome shotgun (WGS) entry which is preliminary data.</text>
</comment>